<dbReference type="KEGG" id="plw:D5F53_28325"/>
<gene>
    <name evidence="1" type="ORF">D5F53_28325</name>
</gene>
<sequence>MVIGCSGLSTIAVPENLLAEEDELRIHYFYEDANAAKGPNGQTHVAWWSEEVHMSDADREVLQATMLHNVRDETGRQRADAMGLTRFPIMVLVNDKEIVLKTDDLDDVIDFLKKNRHGS</sequence>
<keyword evidence="2" id="KW-1185">Reference proteome</keyword>
<proteinExistence type="predicted"/>
<name>A0A385TU67_PAELA</name>
<protein>
    <submittedName>
        <fullName evidence="1">Uncharacterized protein</fullName>
    </submittedName>
</protein>
<organism evidence="1 2">
    <name type="scientific">Paenibacillus lautus</name>
    <name type="common">Bacillus lautus</name>
    <dbReference type="NCBI Taxonomy" id="1401"/>
    <lineage>
        <taxon>Bacteria</taxon>
        <taxon>Bacillati</taxon>
        <taxon>Bacillota</taxon>
        <taxon>Bacilli</taxon>
        <taxon>Bacillales</taxon>
        <taxon>Paenibacillaceae</taxon>
        <taxon>Paenibacillus</taxon>
    </lineage>
</organism>
<evidence type="ECO:0000313" key="1">
    <source>
        <dbReference type="EMBL" id="AYB47960.1"/>
    </source>
</evidence>
<reference evidence="1 2" key="1">
    <citation type="submission" date="2018-09" db="EMBL/GenBank/DDBJ databases">
        <title>Genome Sequence of Paenibacillus lautus Strain E7593-69, Azo Dye-Degrading Bacteria, Isolated from Commercial Tattoo Inks.</title>
        <authorList>
            <person name="Nho S.W."/>
            <person name="Kim S.-J."/>
            <person name="Kweon O."/>
            <person name="Cerniglia C.E."/>
        </authorList>
    </citation>
    <scope>NUCLEOTIDE SEQUENCE [LARGE SCALE GENOMIC DNA]</scope>
    <source>
        <strain evidence="1 2">E7593-69</strain>
    </source>
</reference>
<dbReference type="AlphaFoldDB" id="A0A385TU67"/>
<accession>A0A385TU67</accession>
<dbReference type="EMBL" id="CP032412">
    <property type="protein sequence ID" value="AYB47960.1"/>
    <property type="molecule type" value="Genomic_DNA"/>
</dbReference>
<dbReference type="Proteomes" id="UP000266552">
    <property type="component" value="Chromosome"/>
</dbReference>
<evidence type="ECO:0000313" key="2">
    <source>
        <dbReference type="Proteomes" id="UP000266552"/>
    </source>
</evidence>